<reference evidence="4 5" key="1">
    <citation type="submission" date="2024-06" db="EMBL/GenBank/DDBJ databases">
        <title>The Natural Products Discovery Center: Release of the First 8490 Sequenced Strains for Exploring Actinobacteria Biosynthetic Diversity.</title>
        <authorList>
            <person name="Kalkreuter E."/>
            <person name="Kautsar S.A."/>
            <person name="Yang D."/>
            <person name="Bader C.D."/>
            <person name="Teijaro C.N."/>
            <person name="Fluegel L."/>
            <person name="Davis C.M."/>
            <person name="Simpson J.R."/>
            <person name="Lauterbach L."/>
            <person name="Steele A.D."/>
            <person name="Gui C."/>
            <person name="Meng S."/>
            <person name="Li G."/>
            <person name="Viehrig K."/>
            <person name="Ye F."/>
            <person name="Su P."/>
            <person name="Kiefer A.F."/>
            <person name="Nichols A."/>
            <person name="Cepeda A.J."/>
            <person name="Yan W."/>
            <person name="Fan B."/>
            <person name="Jiang Y."/>
            <person name="Adhikari A."/>
            <person name="Zheng C.-J."/>
            <person name="Schuster L."/>
            <person name="Cowan T.M."/>
            <person name="Smanski M.J."/>
            <person name="Chevrette M.G."/>
            <person name="De Carvalho L.P.S."/>
            <person name="Shen B."/>
        </authorList>
    </citation>
    <scope>NUCLEOTIDE SEQUENCE [LARGE SCALE GENOMIC DNA]</scope>
    <source>
        <strain evidence="4 5">NPDC045705</strain>
    </source>
</reference>
<sequence length="237" mass="26483">MAVYVYAITGESHPLRLDDLTGVRGPDDHLRVVRGDSLRAVVGEAPEEIKPDLAGIEAHHAVQERLCEDGATLPLSFGFVADDEDAVRTVLEQRGEQFAQRLEEIGDRVEFNVKGTQDEETVLRHILEESEPARRLNEATRNGGGTYDQRIELGEVVANEVQARQQAVAESVLAALRPRARSERLSDPSQQYFVNVSYLVDRDHAEEFRKATEGLMKDRPDGVELRVRGPLPPYSFV</sequence>
<dbReference type="Proteomes" id="UP001551210">
    <property type="component" value="Unassembled WGS sequence"/>
</dbReference>
<dbReference type="RefSeq" id="WP_359216905.1">
    <property type="nucleotide sequence ID" value="NZ_JBEZAM010000104.1"/>
</dbReference>
<accession>A0ABV3D6X5</accession>
<evidence type="ECO:0000313" key="5">
    <source>
        <dbReference type="Proteomes" id="UP001551210"/>
    </source>
</evidence>
<dbReference type="InterPro" id="IPR009430">
    <property type="entry name" value="GvpL/GvpF"/>
</dbReference>
<dbReference type="PANTHER" id="PTHR36852">
    <property type="entry name" value="PROTEIN GVPL 2"/>
    <property type="match status" value="1"/>
</dbReference>
<evidence type="ECO:0000256" key="3">
    <source>
        <dbReference type="ARBA" id="ARBA00035643"/>
    </source>
</evidence>
<dbReference type="EMBL" id="JBEZAM010000104">
    <property type="protein sequence ID" value="MEU7298228.1"/>
    <property type="molecule type" value="Genomic_DNA"/>
</dbReference>
<gene>
    <name evidence="4" type="ORF">AB0A76_34400</name>
</gene>
<keyword evidence="1" id="KW-0304">Gas vesicle</keyword>
<comment type="caution">
    <text evidence="4">The sequence shown here is derived from an EMBL/GenBank/DDBJ whole genome shotgun (WGS) entry which is preliminary data.</text>
</comment>
<protein>
    <submittedName>
        <fullName evidence="4">GvpL/GvpF family gas vesicle protein</fullName>
    </submittedName>
</protein>
<dbReference type="PANTHER" id="PTHR36852:SF1">
    <property type="entry name" value="PROTEIN GVPL 2"/>
    <property type="match status" value="1"/>
</dbReference>
<dbReference type="Pfam" id="PF06386">
    <property type="entry name" value="GvpL_GvpF"/>
    <property type="match status" value="1"/>
</dbReference>
<keyword evidence="5" id="KW-1185">Reference proteome</keyword>
<organism evidence="4 5">
    <name type="scientific">Streptomyces exfoliatus</name>
    <name type="common">Streptomyces hydrogenans</name>
    <dbReference type="NCBI Taxonomy" id="1905"/>
    <lineage>
        <taxon>Bacteria</taxon>
        <taxon>Bacillati</taxon>
        <taxon>Actinomycetota</taxon>
        <taxon>Actinomycetes</taxon>
        <taxon>Kitasatosporales</taxon>
        <taxon>Streptomycetaceae</taxon>
        <taxon>Streptomyces</taxon>
    </lineage>
</organism>
<evidence type="ECO:0000313" key="4">
    <source>
        <dbReference type="EMBL" id="MEU7298228.1"/>
    </source>
</evidence>
<evidence type="ECO:0000256" key="2">
    <source>
        <dbReference type="ARBA" id="ARBA00035108"/>
    </source>
</evidence>
<proteinExistence type="inferred from homology"/>
<evidence type="ECO:0000256" key="1">
    <source>
        <dbReference type="ARBA" id="ARBA00022987"/>
    </source>
</evidence>
<name>A0ABV3D6X5_STREX</name>
<comment type="subcellular location">
    <subcellularLocation>
        <location evidence="2">Gas vesicle</location>
    </subcellularLocation>
</comment>
<comment type="similarity">
    <text evidence="3">Belongs to the gas vesicle GvpF/GvpL family.</text>
</comment>